<feature type="non-terminal residue" evidence="8">
    <location>
        <position position="1823"/>
    </location>
</feature>
<keyword evidence="1 2" id="KW-1015">Disulfide bond</keyword>
<dbReference type="PROSITE" id="PS01186">
    <property type="entry name" value="EGF_2"/>
    <property type="match status" value="1"/>
</dbReference>
<keyword evidence="5" id="KW-0732">Signal</keyword>
<feature type="disulfide bond" evidence="2">
    <location>
        <begin position="95"/>
        <end position="104"/>
    </location>
</feature>
<dbReference type="GO" id="GO:0005509">
    <property type="term" value="F:calcium ion binding"/>
    <property type="evidence" value="ECO:0007669"/>
    <property type="project" value="InterPro"/>
</dbReference>
<dbReference type="Gene3D" id="2.10.25.10">
    <property type="entry name" value="Laminin"/>
    <property type="match status" value="1"/>
</dbReference>
<dbReference type="InterPro" id="IPR051223">
    <property type="entry name" value="Polycystin"/>
</dbReference>
<proteinExistence type="predicted"/>
<evidence type="ECO:0000313" key="8">
    <source>
        <dbReference type="EMBL" id="KAF6209850.1"/>
    </source>
</evidence>
<dbReference type="CDD" id="cd00054">
    <property type="entry name" value="EGF_CA"/>
    <property type="match status" value="1"/>
</dbReference>
<accession>A0A8S9XLF5</accession>
<dbReference type="InterPro" id="IPR036392">
    <property type="entry name" value="PLAT/LH2_dom_sf"/>
</dbReference>
<feature type="chain" id="PRO_5035866692" description="EGF-like domain-containing protein" evidence="5">
    <location>
        <begin position="20"/>
        <end position="1823"/>
    </location>
</feature>
<dbReference type="PROSITE" id="PS50026">
    <property type="entry name" value="EGF_3"/>
    <property type="match status" value="1"/>
</dbReference>
<organism evidence="8 9">
    <name type="scientific">Apolygus lucorum</name>
    <name type="common">Small green plant bug</name>
    <name type="synonym">Lygocoris lucorum</name>
    <dbReference type="NCBI Taxonomy" id="248454"/>
    <lineage>
        <taxon>Eukaryota</taxon>
        <taxon>Metazoa</taxon>
        <taxon>Ecdysozoa</taxon>
        <taxon>Arthropoda</taxon>
        <taxon>Hexapoda</taxon>
        <taxon>Insecta</taxon>
        <taxon>Pterygota</taxon>
        <taxon>Neoptera</taxon>
        <taxon>Paraneoptera</taxon>
        <taxon>Hemiptera</taxon>
        <taxon>Heteroptera</taxon>
        <taxon>Panheteroptera</taxon>
        <taxon>Cimicomorpha</taxon>
        <taxon>Miridae</taxon>
        <taxon>Mirini</taxon>
        <taxon>Apolygus</taxon>
    </lineage>
</organism>
<keyword evidence="9" id="KW-1185">Reference proteome</keyword>
<feature type="transmembrane region" description="Helical" evidence="4">
    <location>
        <begin position="1675"/>
        <end position="1692"/>
    </location>
</feature>
<dbReference type="SUPFAM" id="SSF57196">
    <property type="entry name" value="EGF/Laminin"/>
    <property type="match status" value="1"/>
</dbReference>
<name>A0A8S9XLF5_APOLU</name>
<dbReference type="OrthoDB" id="5322100at2759"/>
<dbReference type="SMART" id="SM00179">
    <property type="entry name" value="EGF_CA"/>
    <property type="match status" value="1"/>
</dbReference>
<dbReference type="SMART" id="SM00181">
    <property type="entry name" value="EGF"/>
    <property type="match status" value="1"/>
</dbReference>
<feature type="domain" description="EGF-like" evidence="6">
    <location>
        <begin position="70"/>
        <end position="105"/>
    </location>
</feature>
<dbReference type="SUPFAM" id="SSF49723">
    <property type="entry name" value="Lipase/lipooxygenase domain (PLAT/LH2 domain)"/>
    <property type="match status" value="1"/>
</dbReference>
<keyword evidence="4" id="KW-1133">Transmembrane helix</keyword>
<dbReference type="PROSITE" id="PS50095">
    <property type="entry name" value="PLAT"/>
    <property type="match status" value="1"/>
</dbReference>
<feature type="transmembrane region" description="Helical" evidence="4">
    <location>
        <begin position="1262"/>
        <end position="1282"/>
    </location>
</feature>
<protein>
    <recommendedName>
        <fullName evidence="10">EGF-like domain-containing protein</fullName>
    </recommendedName>
</protein>
<feature type="transmembrane region" description="Helical" evidence="4">
    <location>
        <begin position="1517"/>
        <end position="1537"/>
    </location>
</feature>
<dbReference type="PANTHER" id="PTHR10877">
    <property type="entry name" value="POLYCYSTIN FAMILY MEMBER"/>
    <property type="match status" value="1"/>
</dbReference>
<dbReference type="PANTHER" id="PTHR10877:SF183">
    <property type="entry name" value="AT14535P-RELATED"/>
    <property type="match status" value="1"/>
</dbReference>
<feature type="compositionally biased region" description="Basic and acidic residues" evidence="3">
    <location>
        <begin position="1559"/>
        <end position="1569"/>
    </location>
</feature>
<dbReference type="EMBL" id="WIXP02000006">
    <property type="protein sequence ID" value="KAF6209850.1"/>
    <property type="molecule type" value="Genomic_DNA"/>
</dbReference>
<gene>
    <name evidence="8" type="ORF">GE061_015602</name>
</gene>
<sequence>MKAFAALWCLSLLWTLALCRTRKCTCGFGLYSLQFSEKPLELDCDILEHECNQISHNFYKMSEHFDCNLVIDHCGGNPCARGDCVRTFGSYFCDCPPGWYGQNCTIEDPDIDVEEVKTPVYIYYQVQTRDKGDKIKFHLVYDPGPQRGIMRLKETGVKVNILFSDGHHYYPTKAGQFKEMNIVETCLRDVNSNPELFDIRVCDLLPQGKHWVFAFDSKIYYPYLLTKISDRLYYKEGLIGFVHNVTITIEFLKEGELVHILYRSELPLFTYVVSQVPNLCAKFLLFDGCDINRPDQPSHMRGQPVSINVFEWKSDCTGSKNIETKWSLQRGKGFEGSYDPVPVDVEFGGTNHIVFPARFFTDGEQMIEVRVTVKGNSPYYGGLNTYHVYGRCFLTIELGAMLVVPRGGNSIAASCFYNLEIEMDSYNPGLPTSEMEFMISCTSNSPTPAVIDRECKERRTERPTIRKIETPCDTVYTFKITAKHFITKLITQELSVTVHFVQYQSRIAVECLFNCFPVDVTYNLVAVATTLPSYVPASFEWEIALNKAPLPSSDLQHASQDFLPLTTTRIIRIQGLKLANPTLGVSSLNVKANIVGRPMLMASVETQTNDLKLEIAKFSLMQTTDEDNHTVCTIGLVDASIVPKYAFPPVKYQIYLFHEWVRDAVLTNTANDYTALEFESYFHQVILCIVDSMNVKACHSMWPTPYKVNIVTDDDIMYQYEIGDTGDLLKHVVWLMTSQFLKFDSPDYPDKKFLTWDNIDLEWDRIPYLHMVLEQDNLRQDEVQTAIFICTMLFMSSHGNKEENLYSPFLEYMEYKNFLHEESVTIDRNVYRPWVNTRTLSLKLLMKIIQWTWDYGHDDITGEMKLNVYTNGDILNGIIKCWNLAHLHVNVIDTIADILLLLPAHDPILDAQFQIMRRSTEKTSMESMSLFVKAAYFYSKLFYGIRNIGSTHTRVWMTRTTYQGLIAAFNKSNTGDNECDFIFGPVNPNETWVGLAKIDLPPLIRVTDLTGRELGLVVVLVGNRKRDESVTPTLIIYMTNSSKSYTRLPANAEYSITLPILLGGVQASLSDKQQLTYATILRPSNYADRYKYFAVFKVILPNDFEIWDLRILTVDKIPLKMKINFRELPDYGDVANVTPSKPKFSKELNYYVNAHVVKPEPPSLTIPRYFYVGLLLADSVPEEVKIVIGVRNTVNICWLQDIDMKSGEKTCKGKQLGLSLTVECVCDEFGIIIGRATPIRFVTVMMSPIEVVYDSQITTTRFSIPLILLGILVSLTLAMIYADMKRRKKDILILMQDTRMWDTYPVVIGVYTKSNLLSGTTSTVAIKIEGRSSSSRVHLLKHKSRKLLNRGNDDWFILTTNQPLGKIQNVYLWHNYHCLSDWYCRCIIIYDIKQGNWYMAEVNRWFRLHPKTDDSRFAQIRTVKFNNIEAGLKAMPGKKMDHLLNELRNSHYGHSMHKLHLRSLYTFENRILAFQTKLIGIIFGSFIVQALQLFHVGDYYGTVEPSSEDIHFDTDTIWIIMIVDVISYAFALPYMLIVRSRFMSGLIQRKTTNPLNVEVIRKEKKDASAPHKKGKKEKEEQSKEKETKTDSKGRSVLFTIDSTATHESEKERERNWVGNQAHKLQKKLWVATHLRHSWAKKALTLVFGPTQFRCINVAGQIFDVKSGRRIIYARLYAGFVILVGFSTIFFILEFTNFGAKYDVTIFYLILVLICDNLLLNPIIIILHAFVIFMILSTSSREYRFWSDNAKLQLPNPLDFMDYFHAVIKPTYKPLLSSEIERVKKKSKMRNRMKMFFLYSYTIFCIVFIVKILSTRYDLGYYFS</sequence>
<comment type="caution">
    <text evidence="8">The sequence shown here is derived from an EMBL/GenBank/DDBJ whole genome shotgun (WGS) entry which is preliminary data.</text>
</comment>
<feature type="compositionally biased region" description="Basic and acidic residues" evidence="3">
    <location>
        <begin position="1576"/>
        <end position="1592"/>
    </location>
</feature>
<feature type="disulfide bond" evidence="2">
    <location>
        <begin position="74"/>
        <end position="84"/>
    </location>
</feature>
<reference evidence="8" key="1">
    <citation type="journal article" date="2021" name="Mol. Ecol. Resour.">
        <title>Apolygus lucorum genome provides insights into omnivorousness and mesophyll feeding.</title>
        <authorList>
            <person name="Liu Y."/>
            <person name="Liu H."/>
            <person name="Wang H."/>
            <person name="Huang T."/>
            <person name="Liu B."/>
            <person name="Yang B."/>
            <person name="Yin L."/>
            <person name="Li B."/>
            <person name="Zhang Y."/>
            <person name="Zhang S."/>
            <person name="Jiang F."/>
            <person name="Zhang X."/>
            <person name="Ren Y."/>
            <person name="Wang B."/>
            <person name="Wang S."/>
            <person name="Lu Y."/>
            <person name="Wu K."/>
            <person name="Fan W."/>
            <person name="Wang G."/>
        </authorList>
    </citation>
    <scope>NUCLEOTIDE SEQUENCE</scope>
    <source>
        <strain evidence="8">12Hb</strain>
    </source>
</reference>
<evidence type="ECO:0000256" key="4">
    <source>
        <dbReference type="SAM" id="Phobius"/>
    </source>
</evidence>
<evidence type="ECO:0000256" key="1">
    <source>
        <dbReference type="ARBA" id="ARBA00023157"/>
    </source>
</evidence>
<dbReference type="InterPro" id="IPR001881">
    <property type="entry name" value="EGF-like_Ca-bd_dom"/>
</dbReference>
<dbReference type="Proteomes" id="UP000466442">
    <property type="component" value="Unassembled WGS sequence"/>
</dbReference>
<evidence type="ECO:0000259" key="6">
    <source>
        <dbReference type="PROSITE" id="PS50026"/>
    </source>
</evidence>
<evidence type="ECO:0008006" key="10">
    <source>
        <dbReference type="Google" id="ProtNLM"/>
    </source>
</evidence>
<evidence type="ECO:0000256" key="3">
    <source>
        <dbReference type="SAM" id="MobiDB-lite"/>
    </source>
</evidence>
<feature type="transmembrane region" description="Helical" evidence="4">
    <location>
        <begin position="1704"/>
        <end position="1735"/>
    </location>
</feature>
<evidence type="ECO:0000313" key="9">
    <source>
        <dbReference type="Proteomes" id="UP000466442"/>
    </source>
</evidence>
<feature type="region of interest" description="Disordered" evidence="3">
    <location>
        <begin position="1558"/>
        <end position="1592"/>
    </location>
</feature>
<feature type="signal peptide" evidence="5">
    <location>
        <begin position="1"/>
        <end position="19"/>
    </location>
</feature>
<dbReference type="InterPro" id="IPR001024">
    <property type="entry name" value="PLAT/LH2_dom"/>
</dbReference>
<evidence type="ECO:0000259" key="7">
    <source>
        <dbReference type="PROSITE" id="PS50095"/>
    </source>
</evidence>
<keyword evidence="2" id="KW-0245">EGF-like domain</keyword>
<evidence type="ECO:0000256" key="5">
    <source>
        <dbReference type="SAM" id="SignalP"/>
    </source>
</evidence>
<dbReference type="InterPro" id="IPR000742">
    <property type="entry name" value="EGF"/>
</dbReference>
<keyword evidence="4" id="KW-0472">Membrane</keyword>
<keyword evidence="4" id="KW-0812">Transmembrane</keyword>
<dbReference type="Gene3D" id="2.60.60.20">
    <property type="entry name" value="PLAT/LH2 domain"/>
    <property type="match status" value="1"/>
</dbReference>
<evidence type="ECO:0000256" key="2">
    <source>
        <dbReference type="PROSITE-ProRule" id="PRU00076"/>
    </source>
</evidence>
<feature type="transmembrane region" description="Helical" evidence="4">
    <location>
        <begin position="1478"/>
        <end position="1497"/>
    </location>
</feature>
<feature type="domain" description="PLAT" evidence="7">
    <location>
        <begin position="1304"/>
        <end position="1420"/>
    </location>
</feature>
<comment type="caution">
    <text evidence="2">Lacks conserved residue(s) required for the propagation of feature annotation.</text>
</comment>
<dbReference type="PROSITE" id="PS00022">
    <property type="entry name" value="EGF_1"/>
    <property type="match status" value="1"/>
</dbReference>
<feature type="transmembrane region" description="Helical" evidence="4">
    <location>
        <begin position="1795"/>
        <end position="1813"/>
    </location>
</feature>
<dbReference type="Pfam" id="PF01477">
    <property type="entry name" value="PLAT"/>
    <property type="match status" value="1"/>
</dbReference>